<dbReference type="SUPFAM" id="SSF50800">
    <property type="entry name" value="PK beta-barrel domain-like"/>
    <property type="match status" value="1"/>
</dbReference>
<organism evidence="3 4">
    <name type="scientific">Floridaenema evergladense BLCC-F167</name>
    <dbReference type="NCBI Taxonomy" id="3153639"/>
    <lineage>
        <taxon>Bacteria</taxon>
        <taxon>Bacillati</taxon>
        <taxon>Cyanobacteriota</taxon>
        <taxon>Cyanophyceae</taxon>
        <taxon>Oscillatoriophycideae</taxon>
        <taxon>Aerosakkonematales</taxon>
        <taxon>Aerosakkonemataceae</taxon>
        <taxon>Floridanema</taxon>
        <taxon>Floridanema evergladense</taxon>
    </lineage>
</organism>
<keyword evidence="4" id="KW-1185">Reference proteome</keyword>
<sequence length="249" mass="27645">MKVVKLFIKDKPGVRVQESQILNLQRGYGISGDVNALPGNPRQVLIASTSTLTEFGLKPGELKENLLVDTPIEQFSSGTVLQVGSLALIRLTLPCEPCSYLNELKPGLTKRIKGKRGFLGMIIRDGQVLAGDEITLAPYQFKPLPDEAKGRFAEFVQRIPPGKVVKTTDLLMAMGVSKAYARAIPTFLKKANSQLPIHRIVRADGRLLWEYVIEQERSLLAEGVKIEQNQIADIDAYWDSSQFHELGNF</sequence>
<dbReference type="PROSITE" id="PS51340">
    <property type="entry name" value="MOSC"/>
    <property type="match status" value="1"/>
</dbReference>
<protein>
    <submittedName>
        <fullName evidence="3">MGMT family protein</fullName>
    </submittedName>
</protein>
<feature type="domain" description="MOSC" evidence="2">
    <location>
        <begin position="14"/>
        <end position="137"/>
    </location>
</feature>
<keyword evidence="1" id="KW-0227">DNA damage</keyword>
<evidence type="ECO:0000259" key="2">
    <source>
        <dbReference type="PROSITE" id="PS51340"/>
    </source>
</evidence>
<dbReference type="Pfam" id="PF03473">
    <property type="entry name" value="MOSC"/>
    <property type="match status" value="1"/>
</dbReference>
<evidence type="ECO:0000313" key="4">
    <source>
        <dbReference type="Proteomes" id="UP001576780"/>
    </source>
</evidence>
<reference evidence="3 4" key="1">
    <citation type="submission" date="2024-09" db="EMBL/GenBank/DDBJ databases">
        <title>Floridaenema gen nov. (Aerosakkonemataceae, Aerosakkonematales ord. nov., Cyanobacteria) from benthic tropical and subtropical fresh waters, with the description of four new species.</title>
        <authorList>
            <person name="Moretto J.A."/>
            <person name="Berthold D.E."/>
            <person name="Lefler F.W."/>
            <person name="Huang I.-S."/>
            <person name="Laughinghouse H. IV."/>
        </authorList>
    </citation>
    <scope>NUCLEOTIDE SEQUENCE [LARGE SCALE GENOMIC DNA]</scope>
    <source>
        <strain evidence="3 4">BLCC-F167</strain>
    </source>
</reference>
<evidence type="ECO:0000313" key="3">
    <source>
        <dbReference type="EMBL" id="MFB2839321.1"/>
    </source>
</evidence>
<accession>A0ABV4WWS7</accession>
<dbReference type="InterPro" id="IPR005302">
    <property type="entry name" value="MoCF_Sase_C"/>
</dbReference>
<gene>
    <name evidence="3" type="ORF">ACE1CA_32930</name>
</gene>
<evidence type="ECO:0000256" key="1">
    <source>
        <dbReference type="ARBA" id="ARBA00022763"/>
    </source>
</evidence>
<dbReference type="Gene3D" id="2.40.33.20">
    <property type="entry name" value="PK beta-barrel domain-like"/>
    <property type="match status" value="1"/>
</dbReference>
<dbReference type="RefSeq" id="WP_413281598.1">
    <property type="nucleotide sequence ID" value="NZ_JBHFNT010000303.1"/>
</dbReference>
<dbReference type="EMBL" id="JBHFNT010000303">
    <property type="protein sequence ID" value="MFB2839321.1"/>
    <property type="molecule type" value="Genomic_DNA"/>
</dbReference>
<dbReference type="Pfam" id="PF01035">
    <property type="entry name" value="DNA_binding_1"/>
    <property type="match status" value="1"/>
</dbReference>
<dbReference type="InterPro" id="IPR036388">
    <property type="entry name" value="WH-like_DNA-bd_sf"/>
</dbReference>
<dbReference type="InterPro" id="IPR036217">
    <property type="entry name" value="MethylDNA_cys_MeTrfase_DNAb"/>
</dbReference>
<proteinExistence type="predicted"/>
<dbReference type="InterPro" id="IPR014048">
    <property type="entry name" value="MethylDNA_cys_MeTrfase_DNA-bd"/>
</dbReference>
<dbReference type="InterPro" id="IPR011037">
    <property type="entry name" value="Pyrv_Knase-like_insert_dom_sf"/>
</dbReference>
<comment type="caution">
    <text evidence="3">The sequence shown here is derived from an EMBL/GenBank/DDBJ whole genome shotgun (WGS) entry which is preliminary data.</text>
</comment>
<dbReference type="Proteomes" id="UP001576780">
    <property type="component" value="Unassembled WGS sequence"/>
</dbReference>
<name>A0ABV4WWS7_9CYAN</name>
<dbReference type="SUPFAM" id="SSF46767">
    <property type="entry name" value="Methylated DNA-protein cysteine methyltransferase, C-terminal domain"/>
    <property type="match status" value="1"/>
</dbReference>
<dbReference type="Gene3D" id="1.10.10.10">
    <property type="entry name" value="Winged helix-like DNA-binding domain superfamily/Winged helix DNA-binding domain"/>
    <property type="match status" value="1"/>
</dbReference>